<keyword evidence="2" id="KW-1185">Reference proteome</keyword>
<dbReference type="AlphaFoldDB" id="A0A656HFJ3"/>
<proteinExistence type="predicted"/>
<evidence type="ECO:0000313" key="1">
    <source>
        <dbReference type="EMBL" id="EIJ33949.1"/>
    </source>
</evidence>
<accession>A0A656HFJ3</accession>
<dbReference type="EMBL" id="JH651384">
    <property type="protein sequence ID" value="EIJ33949.1"/>
    <property type="molecule type" value="Genomic_DNA"/>
</dbReference>
<gene>
    <name evidence="1" type="ORF">Thini_1337</name>
</gene>
<organism evidence="1 2">
    <name type="scientific">Thiothrix nivea (strain ATCC 35100 / DSM 5205 / JP2)</name>
    <dbReference type="NCBI Taxonomy" id="870187"/>
    <lineage>
        <taxon>Bacteria</taxon>
        <taxon>Pseudomonadati</taxon>
        <taxon>Pseudomonadota</taxon>
        <taxon>Gammaproteobacteria</taxon>
        <taxon>Thiotrichales</taxon>
        <taxon>Thiotrichaceae</taxon>
        <taxon>Thiothrix</taxon>
    </lineage>
</organism>
<sequence length="83" mass="9503">MSCILPPVCVFCQHFLENDPDRECRAFAEIPGVIIEGKCDHIDPYPGDGGYRFALIPTELETFLELNEVRREFNLTEYRLPAA</sequence>
<reference evidence="2" key="1">
    <citation type="journal article" date="2011" name="Stand. Genomic Sci.">
        <title>Genome sequence of the filamentous, gliding Thiothrix nivea neotype strain (JP2(T)).</title>
        <authorList>
            <person name="Lapidus A."/>
            <person name="Nolan M."/>
            <person name="Lucas S."/>
            <person name="Glavina Del Rio T."/>
            <person name="Tice H."/>
            <person name="Cheng J.F."/>
            <person name="Tapia R."/>
            <person name="Han C."/>
            <person name="Goodwin L."/>
            <person name="Pitluck S."/>
            <person name="Liolios K."/>
            <person name="Pagani I."/>
            <person name="Ivanova N."/>
            <person name="Huntemann M."/>
            <person name="Mavromatis K."/>
            <person name="Mikhailova N."/>
            <person name="Pati A."/>
            <person name="Chen A."/>
            <person name="Palaniappan K."/>
            <person name="Land M."/>
            <person name="Brambilla E.M."/>
            <person name="Rohde M."/>
            <person name="Abt B."/>
            <person name="Verbarg S."/>
            <person name="Goker M."/>
            <person name="Bristow J."/>
            <person name="Eisen J.A."/>
            <person name="Markowitz V."/>
            <person name="Hugenholtz P."/>
            <person name="Kyrpides N.C."/>
            <person name="Klenk H.P."/>
            <person name="Woyke T."/>
        </authorList>
    </citation>
    <scope>NUCLEOTIDE SEQUENCE [LARGE SCALE GENOMIC DNA]</scope>
    <source>
        <strain evidence="2">ATCC 35100 / DSM 5205 / JP2</strain>
    </source>
</reference>
<dbReference type="RefSeq" id="WP_002707895.1">
    <property type="nucleotide sequence ID" value="NZ_JH651384.1"/>
</dbReference>
<dbReference type="Proteomes" id="UP000005317">
    <property type="component" value="Unassembled WGS sequence"/>
</dbReference>
<dbReference type="OrthoDB" id="5624967at2"/>
<protein>
    <submittedName>
        <fullName evidence="1">Uncharacterized protein</fullName>
    </submittedName>
</protein>
<name>A0A656HFJ3_THINJ</name>
<evidence type="ECO:0000313" key="2">
    <source>
        <dbReference type="Proteomes" id="UP000005317"/>
    </source>
</evidence>